<keyword evidence="3 6" id="KW-0812">Transmembrane</keyword>
<dbReference type="GO" id="GO:0022857">
    <property type="term" value="F:transmembrane transporter activity"/>
    <property type="evidence" value="ECO:0007669"/>
    <property type="project" value="InterPro"/>
</dbReference>
<evidence type="ECO:0000313" key="8">
    <source>
        <dbReference type="EMBL" id="TWD78245.1"/>
    </source>
</evidence>
<feature type="transmembrane region" description="Helical" evidence="6">
    <location>
        <begin position="64"/>
        <end position="87"/>
    </location>
</feature>
<dbReference type="PANTHER" id="PTHR43124:SF3">
    <property type="entry name" value="CHLORAMPHENICOL EFFLUX PUMP RV0191"/>
    <property type="match status" value="1"/>
</dbReference>
<feature type="transmembrane region" description="Helical" evidence="6">
    <location>
        <begin position="231"/>
        <end position="256"/>
    </location>
</feature>
<dbReference type="InterPro" id="IPR020846">
    <property type="entry name" value="MFS_dom"/>
</dbReference>
<evidence type="ECO:0000256" key="3">
    <source>
        <dbReference type="ARBA" id="ARBA00022692"/>
    </source>
</evidence>
<dbReference type="SUPFAM" id="SSF103473">
    <property type="entry name" value="MFS general substrate transporter"/>
    <property type="match status" value="1"/>
</dbReference>
<dbReference type="PROSITE" id="PS50850">
    <property type="entry name" value="MFS"/>
    <property type="match status" value="1"/>
</dbReference>
<gene>
    <name evidence="8" type="ORF">FB547_108305</name>
</gene>
<accession>A0A561BH95</accession>
<evidence type="ECO:0000259" key="7">
    <source>
        <dbReference type="PROSITE" id="PS50850"/>
    </source>
</evidence>
<feature type="domain" description="Major facilitator superfamily (MFS) profile" evidence="7">
    <location>
        <begin position="28"/>
        <end position="411"/>
    </location>
</feature>
<protein>
    <submittedName>
        <fullName evidence="8">Putative MFS family arabinose efflux permease</fullName>
    </submittedName>
</protein>
<evidence type="ECO:0000256" key="4">
    <source>
        <dbReference type="ARBA" id="ARBA00022989"/>
    </source>
</evidence>
<feature type="transmembrane region" description="Helical" evidence="6">
    <location>
        <begin position="295"/>
        <end position="316"/>
    </location>
</feature>
<feature type="transmembrane region" description="Helical" evidence="6">
    <location>
        <begin position="268"/>
        <end position="288"/>
    </location>
</feature>
<feature type="transmembrane region" description="Helical" evidence="6">
    <location>
        <begin position="322"/>
        <end position="348"/>
    </location>
</feature>
<dbReference type="EMBL" id="VIVL01000008">
    <property type="protein sequence ID" value="TWD78245.1"/>
    <property type="molecule type" value="Genomic_DNA"/>
</dbReference>
<keyword evidence="2" id="KW-1003">Cell membrane</keyword>
<comment type="subcellular location">
    <subcellularLocation>
        <location evidence="1">Cell membrane</location>
        <topology evidence="1">Multi-pass membrane protein</topology>
    </subcellularLocation>
</comment>
<dbReference type="PANTHER" id="PTHR43124">
    <property type="entry name" value="PURINE EFFLUX PUMP PBUE"/>
    <property type="match status" value="1"/>
</dbReference>
<organism evidence="8 9">
    <name type="scientific">Variovorax beijingensis</name>
    <dbReference type="NCBI Taxonomy" id="2496117"/>
    <lineage>
        <taxon>Bacteria</taxon>
        <taxon>Pseudomonadati</taxon>
        <taxon>Pseudomonadota</taxon>
        <taxon>Betaproteobacteria</taxon>
        <taxon>Burkholderiales</taxon>
        <taxon>Comamonadaceae</taxon>
        <taxon>Variovorax</taxon>
    </lineage>
</organism>
<evidence type="ECO:0000256" key="6">
    <source>
        <dbReference type="SAM" id="Phobius"/>
    </source>
</evidence>
<evidence type="ECO:0000313" key="9">
    <source>
        <dbReference type="Proteomes" id="UP000319722"/>
    </source>
</evidence>
<dbReference type="InterPro" id="IPR036259">
    <property type="entry name" value="MFS_trans_sf"/>
</dbReference>
<evidence type="ECO:0000256" key="1">
    <source>
        <dbReference type="ARBA" id="ARBA00004651"/>
    </source>
</evidence>
<feature type="transmembrane region" description="Helical" evidence="6">
    <location>
        <begin position="360"/>
        <end position="379"/>
    </location>
</feature>
<dbReference type="InterPro" id="IPR011701">
    <property type="entry name" value="MFS"/>
</dbReference>
<feature type="transmembrane region" description="Helical" evidence="6">
    <location>
        <begin position="94"/>
        <end position="113"/>
    </location>
</feature>
<reference evidence="8 9" key="1">
    <citation type="submission" date="2019-06" db="EMBL/GenBank/DDBJ databases">
        <title>Sorghum-associated microbial communities from plants grown in Nebraska, USA.</title>
        <authorList>
            <person name="Schachtman D."/>
        </authorList>
    </citation>
    <scope>NUCLEOTIDE SEQUENCE [LARGE SCALE GENOMIC DNA]</scope>
    <source>
        <strain evidence="8 9">T529</strain>
    </source>
</reference>
<dbReference type="Gene3D" id="1.20.1250.20">
    <property type="entry name" value="MFS general substrate transporter like domains"/>
    <property type="match status" value="2"/>
</dbReference>
<proteinExistence type="predicted"/>
<feature type="transmembrane region" description="Helical" evidence="6">
    <location>
        <begin position="119"/>
        <end position="140"/>
    </location>
</feature>
<dbReference type="GO" id="GO:0005886">
    <property type="term" value="C:plasma membrane"/>
    <property type="evidence" value="ECO:0007669"/>
    <property type="project" value="UniProtKB-SubCell"/>
</dbReference>
<feature type="transmembrane region" description="Helical" evidence="6">
    <location>
        <begin position="152"/>
        <end position="173"/>
    </location>
</feature>
<name>A0A561BH95_9BURK</name>
<feature type="transmembrane region" description="Helical" evidence="6">
    <location>
        <begin position="26"/>
        <end position="44"/>
    </location>
</feature>
<evidence type="ECO:0000256" key="5">
    <source>
        <dbReference type="ARBA" id="ARBA00023136"/>
    </source>
</evidence>
<comment type="caution">
    <text evidence="8">The sequence shown here is derived from an EMBL/GenBank/DDBJ whole genome shotgun (WGS) entry which is preliminary data.</text>
</comment>
<dbReference type="InterPro" id="IPR050189">
    <property type="entry name" value="MFS_Efflux_Transporters"/>
</dbReference>
<feature type="transmembrane region" description="Helical" evidence="6">
    <location>
        <begin position="179"/>
        <end position="199"/>
    </location>
</feature>
<feature type="transmembrane region" description="Helical" evidence="6">
    <location>
        <begin position="385"/>
        <end position="406"/>
    </location>
</feature>
<keyword evidence="4 6" id="KW-1133">Transmembrane helix</keyword>
<sequence length="417" mass="41672">MQNRIQMRGATSPPAAAPLSPSSTHWLGVALVVAAGVMASLQVGKVAIAVPQLRADFGLDLSMVGWLMATFSLLGVAGAVPVGAWVARAGDRGLLVAGLLAIAIGSAAGAWAHGIAMLLIGRVVEGLGFVLITIAGPSVLQRMVAPSGKDLAFAIWSCFMPAGIGIALFSGSLPGGWRGLWLGNAALAALVAVLVLAGVSRGASGSAREAPVSWRSMARDAATTAKAGAPALIAASFVIYSLQFFALFSFLPVLLIERMGVGTATAGQLSAVACCVNVAGNLAAGMLLKRGIARWLLAALASALMGISAVGIFLPVLGALPAFVLCLVFSGAGGLLPATLIGTSPLVAPSTRLVPMSMGLLMLGSNLGQMIGPVIVGSAVDSLGWPAAAAIVALAGAIGVLLALGLRRSMARGGHRL</sequence>
<evidence type="ECO:0000256" key="2">
    <source>
        <dbReference type="ARBA" id="ARBA00022475"/>
    </source>
</evidence>
<dbReference type="Pfam" id="PF07690">
    <property type="entry name" value="MFS_1"/>
    <property type="match status" value="1"/>
</dbReference>
<dbReference type="CDD" id="cd06174">
    <property type="entry name" value="MFS"/>
    <property type="match status" value="1"/>
</dbReference>
<dbReference type="RefSeq" id="WP_145745977.1">
    <property type="nucleotide sequence ID" value="NZ_VIVL01000008.1"/>
</dbReference>
<dbReference type="AlphaFoldDB" id="A0A561BH95"/>
<dbReference type="OrthoDB" id="6368326at2"/>
<dbReference type="Proteomes" id="UP000319722">
    <property type="component" value="Unassembled WGS sequence"/>
</dbReference>
<keyword evidence="5 6" id="KW-0472">Membrane</keyword>